<evidence type="ECO:0000313" key="10">
    <source>
        <dbReference type="EMBL" id="RIJ47055.1"/>
    </source>
</evidence>
<feature type="transmembrane region" description="Helical" evidence="8">
    <location>
        <begin position="7"/>
        <end position="23"/>
    </location>
</feature>
<dbReference type="InterPro" id="IPR038731">
    <property type="entry name" value="RgtA/B/C-like"/>
</dbReference>
<dbReference type="AlphaFoldDB" id="A0A399SXS8"/>
<feature type="transmembrane region" description="Helical" evidence="8">
    <location>
        <begin position="124"/>
        <end position="141"/>
    </location>
</feature>
<dbReference type="InterPro" id="IPR050297">
    <property type="entry name" value="LipidA_mod_glycosyltrf_83"/>
</dbReference>
<dbReference type="EMBL" id="QWGR01000010">
    <property type="protein sequence ID" value="RIJ47055.1"/>
    <property type="molecule type" value="Genomic_DNA"/>
</dbReference>
<evidence type="ECO:0000256" key="3">
    <source>
        <dbReference type="ARBA" id="ARBA00022676"/>
    </source>
</evidence>
<evidence type="ECO:0000259" key="9">
    <source>
        <dbReference type="Pfam" id="PF13231"/>
    </source>
</evidence>
<feature type="transmembrane region" description="Helical" evidence="8">
    <location>
        <begin position="268"/>
        <end position="285"/>
    </location>
</feature>
<dbReference type="Pfam" id="PF13231">
    <property type="entry name" value="PMT_2"/>
    <property type="match status" value="1"/>
</dbReference>
<keyword evidence="11" id="KW-1185">Reference proteome</keyword>
<dbReference type="GO" id="GO:0016763">
    <property type="term" value="F:pentosyltransferase activity"/>
    <property type="evidence" value="ECO:0007669"/>
    <property type="project" value="TreeGrafter"/>
</dbReference>
<evidence type="ECO:0000256" key="2">
    <source>
        <dbReference type="ARBA" id="ARBA00022475"/>
    </source>
</evidence>
<feature type="transmembrane region" description="Helical" evidence="8">
    <location>
        <begin position="43"/>
        <end position="63"/>
    </location>
</feature>
<dbReference type="GO" id="GO:0009103">
    <property type="term" value="P:lipopolysaccharide biosynthetic process"/>
    <property type="evidence" value="ECO:0007669"/>
    <property type="project" value="UniProtKB-ARBA"/>
</dbReference>
<evidence type="ECO:0000256" key="6">
    <source>
        <dbReference type="ARBA" id="ARBA00022989"/>
    </source>
</evidence>
<protein>
    <submittedName>
        <fullName evidence="10">Glycosyl transferase</fullName>
    </submittedName>
</protein>
<keyword evidence="5 8" id="KW-0812">Transmembrane</keyword>
<keyword evidence="3" id="KW-0328">Glycosyltransferase</keyword>
<feature type="transmembrane region" description="Helical" evidence="8">
    <location>
        <begin position="147"/>
        <end position="178"/>
    </location>
</feature>
<feature type="transmembrane region" description="Helical" evidence="8">
    <location>
        <begin position="241"/>
        <end position="261"/>
    </location>
</feature>
<feature type="transmembrane region" description="Helical" evidence="8">
    <location>
        <begin position="96"/>
        <end position="117"/>
    </location>
</feature>
<feature type="transmembrane region" description="Helical" evidence="8">
    <location>
        <begin position="291"/>
        <end position="309"/>
    </location>
</feature>
<dbReference type="PANTHER" id="PTHR33908:SF11">
    <property type="entry name" value="MEMBRANE PROTEIN"/>
    <property type="match status" value="1"/>
</dbReference>
<evidence type="ECO:0000256" key="1">
    <source>
        <dbReference type="ARBA" id="ARBA00004651"/>
    </source>
</evidence>
<keyword evidence="7 8" id="KW-0472">Membrane</keyword>
<dbReference type="OrthoDB" id="9813729at2"/>
<feature type="transmembrane region" description="Helical" evidence="8">
    <location>
        <begin position="321"/>
        <end position="340"/>
    </location>
</feature>
<proteinExistence type="predicted"/>
<name>A0A399SXS8_9BACT</name>
<evidence type="ECO:0000256" key="5">
    <source>
        <dbReference type="ARBA" id="ARBA00022692"/>
    </source>
</evidence>
<evidence type="ECO:0000313" key="11">
    <source>
        <dbReference type="Proteomes" id="UP000265926"/>
    </source>
</evidence>
<dbReference type="PANTHER" id="PTHR33908">
    <property type="entry name" value="MANNOSYLTRANSFERASE YKCB-RELATED"/>
    <property type="match status" value="1"/>
</dbReference>
<sequence>MKKSKYILLAFIVLKFVIQYFAINPAYELHRDEFLHIDLGKHLAWGYTSVPPLTGLLSSFILLLGNSVFLVKFFPALFGALVIWVVWKIVEELNGGLFAQILAATSVLFSVFVRINILYQPNSLDFLCWTLLFFTLLKYIKTQQNRWLYYTAVVLALGLLNKYNIGFLLLGLVPAILLTRQRAVLKNKHLWLAALLAVLLVLPNIIWQISNALPLVTHMQTLASTQLVNVNRADFLIDQLIFFPGSLLVILLAFVSFYTYQPHKNYRVFFYAFVFTMVIFTYLRAKNYYSIGLYPAFIAFGAVYLEKLLSRGWLQYLRIPVILVPVLVFMPVAPIMLPVYSPGQILEKQELFNKYGANRWEDGQLHDLPQDYADMQGWRELAHLVDSAFTLVDDKPHTIIHCDNYGQAGAINYYSAQKYTEALSMNADYIFWYPLDEVKIENVILVQTSDDDDPERTREQAFFEEISLIGKIRNPYARERGTSVYLLQGAKVSINDILREEIESRKH</sequence>
<reference evidence="10 11" key="1">
    <citation type="submission" date="2018-08" db="EMBL/GenBank/DDBJ databases">
        <title>Pallidiluteibacterium maritimus gen. nov., sp. nov., isolated from coastal sediment.</title>
        <authorList>
            <person name="Zhou L.Y."/>
        </authorList>
    </citation>
    <scope>NUCLEOTIDE SEQUENCE [LARGE SCALE GENOMIC DNA]</scope>
    <source>
        <strain evidence="10 11">XSD2</strain>
    </source>
</reference>
<feature type="transmembrane region" description="Helical" evidence="8">
    <location>
        <begin position="190"/>
        <end position="209"/>
    </location>
</feature>
<dbReference type="RefSeq" id="WP_119439094.1">
    <property type="nucleotide sequence ID" value="NZ_QWGR01000010.1"/>
</dbReference>
<organism evidence="10 11">
    <name type="scientific">Maribellus luteus</name>
    <dbReference type="NCBI Taxonomy" id="2305463"/>
    <lineage>
        <taxon>Bacteria</taxon>
        <taxon>Pseudomonadati</taxon>
        <taxon>Bacteroidota</taxon>
        <taxon>Bacteroidia</taxon>
        <taxon>Marinilabiliales</taxon>
        <taxon>Prolixibacteraceae</taxon>
        <taxon>Maribellus</taxon>
    </lineage>
</organism>
<accession>A0A399SXS8</accession>
<keyword evidence="2" id="KW-1003">Cell membrane</keyword>
<evidence type="ECO:0000256" key="8">
    <source>
        <dbReference type="SAM" id="Phobius"/>
    </source>
</evidence>
<dbReference type="GO" id="GO:0005886">
    <property type="term" value="C:plasma membrane"/>
    <property type="evidence" value="ECO:0007669"/>
    <property type="project" value="UniProtKB-SubCell"/>
</dbReference>
<evidence type="ECO:0000256" key="4">
    <source>
        <dbReference type="ARBA" id="ARBA00022679"/>
    </source>
</evidence>
<comment type="subcellular location">
    <subcellularLocation>
        <location evidence="1">Cell membrane</location>
        <topology evidence="1">Multi-pass membrane protein</topology>
    </subcellularLocation>
</comment>
<feature type="transmembrane region" description="Helical" evidence="8">
    <location>
        <begin position="70"/>
        <end position="90"/>
    </location>
</feature>
<evidence type="ECO:0000256" key="7">
    <source>
        <dbReference type="ARBA" id="ARBA00023136"/>
    </source>
</evidence>
<dbReference type="Proteomes" id="UP000265926">
    <property type="component" value="Unassembled WGS sequence"/>
</dbReference>
<keyword evidence="4 10" id="KW-0808">Transferase</keyword>
<keyword evidence="6 8" id="KW-1133">Transmembrane helix</keyword>
<comment type="caution">
    <text evidence="10">The sequence shown here is derived from an EMBL/GenBank/DDBJ whole genome shotgun (WGS) entry which is preliminary data.</text>
</comment>
<gene>
    <name evidence="10" type="ORF">D1614_16615</name>
</gene>
<feature type="domain" description="Glycosyltransferase RgtA/B/C/D-like" evidence="9">
    <location>
        <begin position="50"/>
        <end position="207"/>
    </location>
</feature>